<reference evidence="1 2" key="1">
    <citation type="submission" date="2016-12" db="EMBL/GenBank/DDBJ databases">
        <title>The new phylogeny of genus Mycobacterium.</title>
        <authorList>
            <person name="Tortoli E."/>
            <person name="Trovato A."/>
            <person name="Cirillo D.M."/>
        </authorList>
    </citation>
    <scope>NUCLEOTIDE SEQUENCE [LARGE SCALE GENOMIC DNA]</scope>
    <source>
        <strain evidence="1 2">CCUG 66554</strain>
    </source>
</reference>
<accession>A0A1S4VXH9</accession>
<dbReference type="STRING" id="1578165.BKG68_03765"/>
<dbReference type="OrthoDB" id="4764396at2"/>
<evidence type="ECO:0000313" key="1">
    <source>
        <dbReference type="EMBL" id="ORB60177.1"/>
    </source>
</evidence>
<proteinExistence type="predicted"/>
<dbReference type="KEGG" id="msao:MYCSP_16230"/>
<protein>
    <submittedName>
        <fullName evidence="1">Uncharacterized protein</fullName>
    </submittedName>
</protein>
<dbReference type="RefSeq" id="WP_083013596.1">
    <property type="nucleotide sequence ID" value="NZ_CP010271.1"/>
</dbReference>
<organism evidence="1 2">
    <name type="scientific">Mycobacteroides saopaulense</name>
    <dbReference type="NCBI Taxonomy" id="1578165"/>
    <lineage>
        <taxon>Bacteria</taxon>
        <taxon>Bacillati</taxon>
        <taxon>Actinomycetota</taxon>
        <taxon>Actinomycetes</taxon>
        <taxon>Mycobacteriales</taxon>
        <taxon>Mycobacteriaceae</taxon>
        <taxon>Mycobacteroides</taxon>
    </lineage>
</organism>
<gene>
    <name evidence="1" type="ORF">BST43_03715</name>
</gene>
<comment type="caution">
    <text evidence="1">The sequence shown here is derived from an EMBL/GenBank/DDBJ whole genome shotgun (WGS) entry which is preliminary data.</text>
</comment>
<evidence type="ECO:0000313" key="2">
    <source>
        <dbReference type="Proteomes" id="UP000192434"/>
    </source>
</evidence>
<dbReference type="EMBL" id="MVII01000003">
    <property type="protein sequence ID" value="ORB60177.1"/>
    <property type="molecule type" value="Genomic_DNA"/>
</dbReference>
<dbReference type="AlphaFoldDB" id="A0A1S4VXH9"/>
<dbReference type="Proteomes" id="UP000192434">
    <property type="component" value="Unassembled WGS sequence"/>
</dbReference>
<name>A0A1S4VXH9_9MYCO</name>
<sequence length="72" mass="7286">MNTPTNYGDTLWRDAHGAFVVSPIAPPSLQTRAAAAKPAVAGMVPAGSASAIKHRAVAAEAANVASVNRGYI</sequence>